<dbReference type="PANTHER" id="PTHR22914">
    <property type="entry name" value="CHITIN SYNTHASE"/>
    <property type="match status" value="1"/>
</dbReference>
<dbReference type="GO" id="GO:0003774">
    <property type="term" value="F:cytoskeletal motor activity"/>
    <property type="evidence" value="ECO:0007669"/>
    <property type="project" value="InterPro"/>
</dbReference>
<dbReference type="SUPFAM" id="SSF55856">
    <property type="entry name" value="Cytochrome b5-like heme/steroid binding domain"/>
    <property type="match status" value="1"/>
</dbReference>
<feature type="domain" description="Cytochrome b5 heme-binding" evidence="15">
    <location>
        <begin position="951"/>
        <end position="1014"/>
    </location>
</feature>
<accession>A0A9P5S1Q3</accession>
<dbReference type="SUPFAM" id="SSF53448">
    <property type="entry name" value="Nucleotide-diphospho-sugar transferases"/>
    <property type="match status" value="1"/>
</dbReference>
<evidence type="ECO:0000256" key="14">
    <source>
        <dbReference type="SAM" id="Phobius"/>
    </source>
</evidence>
<feature type="region of interest" description="Disordered" evidence="13">
    <location>
        <begin position="766"/>
        <end position="805"/>
    </location>
</feature>
<dbReference type="InterPro" id="IPR004835">
    <property type="entry name" value="Chitin_synth"/>
</dbReference>
<keyword evidence="8 12" id="KW-0518">Myosin</keyword>
<dbReference type="GO" id="GO:0005886">
    <property type="term" value="C:plasma membrane"/>
    <property type="evidence" value="ECO:0007669"/>
    <property type="project" value="UniProtKB-SubCell"/>
</dbReference>
<evidence type="ECO:0000313" key="18">
    <source>
        <dbReference type="EMBL" id="KAF9152630.1"/>
    </source>
</evidence>
<keyword evidence="19" id="KW-1185">Reference proteome</keyword>
<dbReference type="InterPro" id="IPR027417">
    <property type="entry name" value="P-loop_NTPase"/>
</dbReference>
<evidence type="ECO:0000256" key="4">
    <source>
        <dbReference type="ARBA" id="ARBA00022676"/>
    </source>
</evidence>
<comment type="subcellular location">
    <subcellularLocation>
        <location evidence="1">Cell membrane</location>
        <topology evidence="1">Multi-pass membrane protein</topology>
    </subcellularLocation>
</comment>
<dbReference type="EC" id="2.4.1.16" evidence="2"/>
<dbReference type="Pfam" id="PF00173">
    <property type="entry name" value="Cyt-b5"/>
    <property type="match status" value="1"/>
</dbReference>
<dbReference type="GO" id="GO:0006031">
    <property type="term" value="P:chitin biosynthetic process"/>
    <property type="evidence" value="ECO:0007669"/>
    <property type="project" value="TreeGrafter"/>
</dbReference>
<evidence type="ECO:0000256" key="1">
    <source>
        <dbReference type="ARBA" id="ARBA00004651"/>
    </source>
</evidence>
<keyword evidence="3" id="KW-1003">Cell membrane</keyword>
<evidence type="ECO:0000256" key="2">
    <source>
        <dbReference type="ARBA" id="ARBA00012543"/>
    </source>
</evidence>
<dbReference type="Pfam" id="PF03142">
    <property type="entry name" value="Chitin_synth_2"/>
    <property type="match status" value="1"/>
</dbReference>
<dbReference type="SMART" id="SM00242">
    <property type="entry name" value="MYSc"/>
    <property type="match status" value="1"/>
</dbReference>
<evidence type="ECO:0000256" key="5">
    <source>
        <dbReference type="ARBA" id="ARBA00022679"/>
    </source>
</evidence>
<dbReference type="InterPro" id="IPR014876">
    <property type="entry name" value="DEK_C"/>
</dbReference>
<dbReference type="InterPro" id="IPR001609">
    <property type="entry name" value="Myosin_head_motor_dom-like"/>
</dbReference>
<dbReference type="PANTHER" id="PTHR22914:SF13">
    <property type="entry name" value="CHITIN SYNTHASE"/>
    <property type="match status" value="1"/>
</dbReference>
<evidence type="ECO:0000313" key="19">
    <source>
        <dbReference type="Proteomes" id="UP000748756"/>
    </source>
</evidence>
<dbReference type="PROSITE" id="PS51456">
    <property type="entry name" value="MYOSIN_MOTOR"/>
    <property type="match status" value="1"/>
</dbReference>
<dbReference type="GO" id="GO:0004100">
    <property type="term" value="F:chitin synthase activity"/>
    <property type="evidence" value="ECO:0007669"/>
    <property type="project" value="UniProtKB-EC"/>
</dbReference>
<feature type="transmembrane region" description="Helical" evidence="14">
    <location>
        <begin position="1608"/>
        <end position="1629"/>
    </location>
</feature>
<sequence>MLPAQDLVALARHDNKNDEPPTQETIFNVLSRRHQLGLPYTRAGTSTILVMNPNQPLNIYTEANGQLYIDHYSANNNNNNNKPTSPTSGTATNPPLEPHVFELASTMYYHMRRTGLDQGLIRLGTKTGHDSKIATQIRASADVLGAFGSCPSDHGPNGSSHSLYLELQYKARGRLFGAKLLPFMLNQEKVTNAQRHLGSYQVFYSMIKNASNEDRRRLRLGNNIMEFPYLPYHPHMERSDSHRDLTPALSALGFKPKLISQIWELLAAILHLGRIDFVDSAQDPTLMATIPRQRHIFDLVADLLGVEEDALQQALSYKRKMISGDMCTVILDSASAKRQCDSLARGLYSLLFTYMVEAMNKQMCRRQEEQVSFIGILDIPGFDSHSPTGFENFCTNFCNETLQGFVHQKLFNEDAQAVAADGLQIVEPLLNERNQAAVDLLCGLDTLTDASPRGLVRFFHDSTLKASKNSSDAESSSMLPGMNRTFQSNTSFIHGTTYASSFGIRHYAGDVHYNLENFYVKNQDILSPDFISLFQSSSSPFMLQLLESNPALVMESHPRSKETIVKAQLSTIPLRQPSMRRGKQTQVQARRKGKTPNAVSTVIKQLHSTLRDICTSLDGSQLYQIIHLRPNNRMADGLLECDPVLIRSQIESYQLGALIQSKLRAEYCVSFDHASFLQRYGVLFERCGVSFDRSGSNMDQCKAAAQALGWEIPKDGAIGREYVWISFAAWKFLEDGCMDIEKVEGKGLTFEADADEQREFSNFISPGAISQQPSPAAMAIDTQSPYRPRAESDASANSENYPTAESAGFLSGNQIKFQHRVQEPESPVSENRTIGTPGTESDRQLIFQNYDKGSAEIKRKPTLALNRTKADESIQPPKAKTKTRRAWVAFVWMNTWWIPSFALSLCGRMKRPDVQMAWREKVTLCLIVFWLSAIVIFFIIGLPKIICPTFNEMYTPESISYHTEPSDLWVSIRGIVYDISKFARNDHSGLNAATYPSPYSYVSESGGKDLTSEFPVDLRWACPGLVTDPIIILPEEPYQPQHMPTHGPSPRNLQNFPWYQSSTWYADTAVPKLAPMKKGMVAIPPNIFGNQSGPYVWAKIDDKIYDLTVYIKNTGGSFIKDPSFKPFISTEVVELFQNNFGTDITIAFKKLDKQVQSDTLTCLNNAFYVGVLDERDSAKCQFGNWILLGASVLMGGVILIKFLAALQLTSKREPINYDKFVICQVPCYTEGEESLQKTLRSLAALEYDDKRKLLLVIADGMIVGSGNELPTPKIVLDVLGWQPTEGVEVEPVTYKALGIGGQQLNCCKVYSGLYEFEGHMVPYLVVAKVGMPNETSKPGNRGKRDSQLILMNFLNSIHTGKKMCPLELEMYHHMKNIIGVHPNLYEYILQVDADTEVMPDSLNRLVACMVADSKVIGLCGETMVANEDRSFTTMIQVYEYYISHHLAKSFESLFGSVTCLPGCFSMYRILTVGGKPLIVANNILRDYSHNDVDTLHKRNLLSLGEDRYLTTLMMKYFPAYKLKFTPDATCKTVAPDKWRVLLSQRRRWINSTIHNLGELMVLSELCGFCCFSMRFIVLVDLLGTLILPASFVYLVYLIIIVATHASPLPTVAVAMLAAVYGLQALIFILKGAWQHIGWMIIYIIAMPIFSVFIPLYSFWHFDDFSWGNTRQVVGADGKKTVMVAEAQTRFDPNSIPLKSLEAFEAERMMQLEGSGYYNPHHEGSVIASSYQDDHGSVVMPSSRYDHSGMLGGGLQSNQYSKLDSYYGRSPSLYYDNDGAKSVISGLGGEDVAHDYYRDSNAINLNQAGRHSRVPSQIPTGYIPGSAGGRPRSASPSPAQLYSEQMQQQQQLQMGGGPFVDPQGMLTPNNSNLMQNTGPRGSMMSVRSAGDMIEMNQFGNPVGLGLAPVGGVSMGTPVMSSAALGMIPTAGSPLQQHQMSFQDPQQQQQFMSMSGSTLPTMAMGSPLMSVNQLHLMQQQGSPILSTIHSPHLMSNTSLGSLPGAGAGGPSDEELVIKIQELLTGVDLMTVTKKKIRQQLEQVFGIDLTPRRDFISRAIDAELQRQNQGRPQQDAPPPL</sequence>
<feature type="compositionally biased region" description="Polar residues" evidence="13">
    <location>
        <begin position="1806"/>
        <end position="1818"/>
    </location>
</feature>
<evidence type="ECO:0000256" key="7">
    <source>
        <dbReference type="ARBA" id="ARBA00022989"/>
    </source>
</evidence>
<dbReference type="GO" id="GO:0003779">
    <property type="term" value="F:actin binding"/>
    <property type="evidence" value="ECO:0007669"/>
    <property type="project" value="UniProtKB-KW"/>
</dbReference>
<evidence type="ECO:0000259" key="17">
    <source>
        <dbReference type="PROSITE" id="PS51998"/>
    </source>
</evidence>
<keyword evidence="7 14" id="KW-1133">Transmembrane helix</keyword>
<dbReference type="OrthoDB" id="370884at2759"/>
<feature type="compositionally biased region" description="Polar residues" evidence="13">
    <location>
        <begin position="82"/>
        <end position="93"/>
    </location>
</feature>
<dbReference type="InterPro" id="IPR001199">
    <property type="entry name" value="Cyt_B5-like_heme/steroid-bd"/>
</dbReference>
<name>A0A9P5S1Q3_9FUNG</name>
<feature type="domain" description="Myosin motor" evidence="16">
    <location>
        <begin position="10"/>
        <end position="738"/>
    </location>
</feature>
<evidence type="ECO:0000256" key="6">
    <source>
        <dbReference type="ARBA" id="ARBA00022692"/>
    </source>
</evidence>
<dbReference type="InterPro" id="IPR036400">
    <property type="entry name" value="Cyt_B5-like_heme/steroid_sf"/>
</dbReference>
<feature type="transmembrane region" description="Helical" evidence="14">
    <location>
        <begin position="1185"/>
        <end position="1206"/>
    </location>
</feature>
<keyword evidence="11" id="KW-0325">Glycoprotein</keyword>
<dbReference type="Pfam" id="PF08766">
    <property type="entry name" value="DEK_C"/>
    <property type="match status" value="1"/>
</dbReference>
<feature type="region of interest" description="Disordered" evidence="13">
    <location>
        <begin position="1806"/>
        <end position="1840"/>
    </location>
</feature>
<comment type="caution">
    <text evidence="12">Lacks conserved residue(s) required for the propagation of feature annotation.</text>
</comment>
<comment type="similarity">
    <text evidence="12">Belongs to the TRAFAC class myosin-kinesin ATPase superfamily. Myosin family.</text>
</comment>
<dbReference type="Gene3D" id="1.10.10.60">
    <property type="entry name" value="Homeodomain-like"/>
    <property type="match status" value="1"/>
</dbReference>
<dbReference type="EMBL" id="JAAAUQ010000230">
    <property type="protein sequence ID" value="KAF9152630.1"/>
    <property type="molecule type" value="Genomic_DNA"/>
</dbReference>
<evidence type="ECO:0000259" key="15">
    <source>
        <dbReference type="PROSITE" id="PS50255"/>
    </source>
</evidence>
<dbReference type="GO" id="GO:0005524">
    <property type="term" value="F:ATP binding"/>
    <property type="evidence" value="ECO:0007669"/>
    <property type="project" value="InterPro"/>
</dbReference>
<reference evidence="18" key="1">
    <citation type="journal article" date="2020" name="Fungal Divers.">
        <title>Resolving the Mortierellaceae phylogeny through synthesis of multi-gene phylogenetics and phylogenomics.</title>
        <authorList>
            <person name="Vandepol N."/>
            <person name="Liber J."/>
            <person name="Desiro A."/>
            <person name="Na H."/>
            <person name="Kennedy M."/>
            <person name="Barry K."/>
            <person name="Grigoriev I.V."/>
            <person name="Miller A.N."/>
            <person name="O'Donnell K."/>
            <person name="Stajich J.E."/>
            <person name="Bonito G."/>
        </authorList>
    </citation>
    <scope>NUCLEOTIDE SEQUENCE</scope>
    <source>
        <strain evidence="18">NRRL 6426</strain>
    </source>
</reference>
<evidence type="ECO:0000256" key="12">
    <source>
        <dbReference type="PROSITE-ProRule" id="PRU00782"/>
    </source>
</evidence>
<keyword evidence="9 14" id="KW-0472">Membrane</keyword>
<organism evidence="18 19">
    <name type="scientific">Linnemannia schmuckeri</name>
    <dbReference type="NCBI Taxonomy" id="64567"/>
    <lineage>
        <taxon>Eukaryota</taxon>
        <taxon>Fungi</taxon>
        <taxon>Fungi incertae sedis</taxon>
        <taxon>Mucoromycota</taxon>
        <taxon>Mortierellomycotina</taxon>
        <taxon>Mortierellomycetes</taxon>
        <taxon>Mortierellales</taxon>
        <taxon>Mortierellaceae</taxon>
        <taxon>Linnemannia</taxon>
    </lineage>
</organism>
<dbReference type="InterPro" id="IPR036961">
    <property type="entry name" value="Kinesin_motor_dom_sf"/>
</dbReference>
<dbReference type="SUPFAM" id="SSF109715">
    <property type="entry name" value="DEK C-terminal domain"/>
    <property type="match status" value="1"/>
</dbReference>
<feature type="transmembrane region" description="Helical" evidence="14">
    <location>
        <begin position="1581"/>
        <end position="1602"/>
    </location>
</feature>
<dbReference type="PROSITE" id="PS50255">
    <property type="entry name" value="CYTOCHROME_B5_2"/>
    <property type="match status" value="1"/>
</dbReference>
<dbReference type="SMART" id="SM01117">
    <property type="entry name" value="Cyt-b5"/>
    <property type="match status" value="2"/>
</dbReference>
<feature type="transmembrane region" description="Helical" evidence="14">
    <location>
        <begin position="922"/>
        <end position="942"/>
    </location>
</feature>
<dbReference type="InterPro" id="IPR029044">
    <property type="entry name" value="Nucleotide-diphossugar_trans"/>
</dbReference>
<dbReference type="GO" id="GO:0016459">
    <property type="term" value="C:myosin complex"/>
    <property type="evidence" value="ECO:0007669"/>
    <property type="project" value="UniProtKB-KW"/>
</dbReference>
<keyword evidence="5" id="KW-0808">Transferase</keyword>
<keyword evidence="10" id="KW-0505">Motor protein</keyword>
<dbReference type="GO" id="GO:0031505">
    <property type="term" value="P:fungal-type cell wall organization"/>
    <property type="evidence" value="ECO:0007669"/>
    <property type="project" value="TreeGrafter"/>
</dbReference>
<dbReference type="Gene3D" id="3.40.850.10">
    <property type="entry name" value="Kinesin motor domain"/>
    <property type="match status" value="2"/>
</dbReference>
<evidence type="ECO:0000256" key="8">
    <source>
        <dbReference type="ARBA" id="ARBA00023123"/>
    </source>
</evidence>
<feature type="transmembrane region" description="Helical" evidence="14">
    <location>
        <begin position="886"/>
        <end position="906"/>
    </location>
</feature>
<feature type="region of interest" description="Disordered" evidence="13">
    <location>
        <begin position="73"/>
        <end position="94"/>
    </location>
</feature>
<keyword evidence="4" id="KW-0328">Glycosyltransferase</keyword>
<dbReference type="Gene3D" id="3.10.120.10">
    <property type="entry name" value="Cytochrome b5-like heme/steroid binding domain"/>
    <property type="match status" value="1"/>
</dbReference>
<feature type="region of interest" description="Disordered" evidence="13">
    <location>
        <begin position="820"/>
        <end position="840"/>
    </location>
</feature>
<feature type="compositionally biased region" description="Polar residues" evidence="13">
    <location>
        <begin position="828"/>
        <end position="839"/>
    </location>
</feature>
<proteinExistence type="inferred from homology"/>
<dbReference type="PRINTS" id="PR00193">
    <property type="entry name" value="MYOSINHEAVY"/>
</dbReference>
<evidence type="ECO:0000256" key="13">
    <source>
        <dbReference type="SAM" id="MobiDB-lite"/>
    </source>
</evidence>
<feature type="compositionally biased region" description="Polar residues" evidence="13">
    <location>
        <begin position="794"/>
        <end position="803"/>
    </location>
</feature>
<keyword evidence="12" id="KW-0009">Actin-binding</keyword>
<dbReference type="Proteomes" id="UP000748756">
    <property type="component" value="Unassembled WGS sequence"/>
</dbReference>
<dbReference type="PROSITE" id="PS51998">
    <property type="entry name" value="DEK_C"/>
    <property type="match status" value="1"/>
</dbReference>
<gene>
    <name evidence="18" type="ORF">BG015_004967</name>
</gene>
<dbReference type="GO" id="GO:0030428">
    <property type="term" value="C:cell septum"/>
    <property type="evidence" value="ECO:0007669"/>
    <property type="project" value="TreeGrafter"/>
</dbReference>
<dbReference type="Gene3D" id="1.20.120.720">
    <property type="entry name" value="Myosin VI head, motor domain, U50 subdomain"/>
    <property type="match status" value="1"/>
</dbReference>
<dbReference type="Pfam" id="PF00063">
    <property type="entry name" value="Myosin_head"/>
    <property type="match status" value="1"/>
</dbReference>
<evidence type="ECO:0000256" key="10">
    <source>
        <dbReference type="ARBA" id="ARBA00023175"/>
    </source>
</evidence>
<protein>
    <recommendedName>
        <fullName evidence="2">chitin synthase</fullName>
        <ecNumber evidence="2">2.4.1.16</ecNumber>
    </recommendedName>
</protein>
<keyword evidence="6 14" id="KW-0812">Transmembrane</keyword>
<dbReference type="Gene3D" id="1.20.58.530">
    <property type="match status" value="1"/>
</dbReference>
<feature type="domain" description="DEK-C" evidence="17">
    <location>
        <begin position="2007"/>
        <end position="2062"/>
    </location>
</feature>
<evidence type="ECO:0000256" key="11">
    <source>
        <dbReference type="ARBA" id="ARBA00023180"/>
    </source>
</evidence>
<comment type="caution">
    <text evidence="18">The sequence shown here is derived from an EMBL/GenBank/DDBJ whole genome shotgun (WGS) entry which is preliminary data.</text>
</comment>
<evidence type="ECO:0000259" key="16">
    <source>
        <dbReference type="PROSITE" id="PS51456"/>
    </source>
</evidence>
<evidence type="ECO:0000256" key="3">
    <source>
        <dbReference type="ARBA" id="ARBA00022475"/>
    </source>
</evidence>
<feature type="transmembrane region" description="Helical" evidence="14">
    <location>
        <begin position="1636"/>
        <end position="1659"/>
    </location>
</feature>
<dbReference type="SUPFAM" id="SSF52540">
    <property type="entry name" value="P-loop containing nucleoside triphosphate hydrolases"/>
    <property type="match status" value="1"/>
</dbReference>
<evidence type="ECO:0000256" key="9">
    <source>
        <dbReference type="ARBA" id="ARBA00023136"/>
    </source>
</evidence>